<dbReference type="InParanoid" id="A0A482XJ32"/>
<comment type="caution">
    <text evidence="3">The sequence shown here is derived from an EMBL/GenBank/DDBJ whole genome shotgun (WGS) entry which is preliminary data.</text>
</comment>
<keyword evidence="4" id="KW-1185">Reference proteome</keyword>
<protein>
    <submittedName>
        <fullName evidence="3">Uncharacterized protein</fullName>
    </submittedName>
</protein>
<feature type="compositionally biased region" description="Basic and acidic residues" evidence="2">
    <location>
        <begin position="57"/>
        <end position="68"/>
    </location>
</feature>
<feature type="compositionally biased region" description="Basic and acidic residues" evidence="2">
    <location>
        <begin position="700"/>
        <end position="710"/>
    </location>
</feature>
<evidence type="ECO:0000256" key="1">
    <source>
        <dbReference type="SAM" id="Coils"/>
    </source>
</evidence>
<evidence type="ECO:0000313" key="3">
    <source>
        <dbReference type="EMBL" id="RZF45509.1"/>
    </source>
</evidence>
<feature type="compositionally biased region" description="Basic and acidic residues" evidence="2">
    <location>
        <begin position="122"/>
        <end position="132"/>
    </location>
</feature>
<gene>
    <name evidence="3" type="ORF">LSTR_LSTR015033</name>
</gene>
<feature type="region of interest" description="Disordered" evidence="2">
    <location>
        <begin position="23"/>
        <end position="95"/>
    </location>
</feature>
<reference evidence="3 4" key="1">
    <citation type="journal article" date="2017" name="Gigascience">
        <title>Genome sequence of the small brown planthopper, Laodelphax striatellus.</title>
        <authorList>
            <person name="Zhu J."/>
            <person name="Jiang F."/>
            <person name="Wang X."/>
            <person name="Yang P."/>
            <person name="Bao Y."/>
            <person name="Zhao W."/>
            <person name="Wang W."/>
            <person name="Lu H."/>
            <person name="Wang Q."/>
            <person name="Cui N."/>
            <person name="Li J."/>
            <person name="Chen X."/>
            <person name="Luo L."/>
            <person name="Yu J."/>
            <person name="Kang L."/>
            <person name="Cui F."/>
        </authorList>
    </citation>
    <scope>NUCLEOTIDE SEQUENCE [LARGE SCALE GENOMIC DNA]</scope>
    <source>
        <strain evidence="3">Lst14</strain>
    </source>
</reference>
<keyword evidence="1" id="KW-0175">Coiled coil</keyword>
<feature type="region of interest" description="Disordered" evidence="2">
    <location>
        <begin position="122"/>
        <end position="153"/>
    </location>
</feature>
<feature type="compositionally biased region" description="Acidic residues" evidence="2">
    <location>
        <begin position="43"/>
        <end position="56"/>
    </location>
</feature>
<dbReference type="Proteomes" id="UP000291343">
    <property type="component" value="Unassembled WGS sequence"/>
</dbReference>
<feature type="coiled-coil region" evidence="1">
    <location>
        <begin position="291"/>
        <end position="318"/>
    </location>
</feature>
<dbReference type="EMBL" id="QKKF02008901">
    <property type="protein sequence ID" value="RZF45509.1"/>
    <property type="molecule type" value="Genomic_DNA"/>
</dbReference>
<feature type="compositionally biased region" description="Basic and acidic residues" evidence="2">
    <location>
        <begin position="23"/>
        <end position="32"/>
    </location>
</feature>
<feature type="region of interest" description="Disordered" evidence="2">
    <location>
        <begin position="264"/>
        <end position="286"/>
    </location>
</feature>
<proteinExistence type="predicted"/>
<feature type="compositionally biased region" description="Low complexity" evidence="2">
    <location>
        <begin position="74"/>
        <end position="87"/>
    </location>
</feature>
<sequence>MIKMNEKPVASSLNAHCLVDKVLPSREIKDDTSESQPTSVSESTEESDSTADSDESETTKADSCREESVMDTDSCSQSRISSTNSTSKKVKTPRPRRRTNFFRIFKFFGRRKQKLIEEKITPEENEFEEKNSSKSITETNKEEYVDDQSVSKTSEKADIDEVFRNTRENDYDKSMNNANINTFQQSERSLVSKKIICCSTCSSPMVIHEILLASPQGNSTYHPNSPQYSRIYEDDEVIRDGSEKSLLEDAPNSETYIMEKSLSSEVISEDTESPKSQPKHPNSVEIPHNLAENSEVEEENFQKKVESIQNNVEILQKIADNSKLREEGTGIQINVVNEVQRLQTDNEVSEMVVEELKPEICLIPSNDSPNLQVDSKYTEKSSIINNSSRILSENDSEKVIAKIDYTENLSPSVSSTSSTSTSTDTKSTLILDKKDQTEAKTIITDKSESDETIVEDQFLISDQSFGSHNEKSKTVDRYSSFKKKYISVRSNCDTSSSLKSGPEEVPSNKCMTPFEKTDCLFYPRKFCASEETDKTQTIMWVSHHYPESPKKDDEKDAAVMNISTKKQDNSIRYCAPRDILEMTLGKYQTNTTNSIDIQKKSDTIDMREFESKSDSIQNIYLNKAFFNQSNLESNDKVSDEFEFPRDIKINGVLYRQFNRDYIPIKLKSEYKWKLFARRTIYSRSRKSVHSSKYSRINNSRNKEKSRKIYDKKYNDKIKSPSILSRVSLTESANDEEDCRTLKEQLSKISICLSDYSDE</sequence>
<evidence type="ECO:0000313" key="4">
    <source>
        <dbReference type="Proteomes" id="UP000291343"/>
    </source>
</evidence>
<name>A0A482XJ32_LAOST</name>
<organism evidence="3 4">
    <name type="scientific">Laodelphax striatellus</name>
    <name type="common">Small brown planthopper</name>
    <name type="synonym">Delphax striatella</name>
    <dbReference type="NCBI Taxonomy" id="195883"/>
    <lineage>
        <taxon>Eukaryota</taxon>
        <taxon>Metazoa</taxon>
        <taxon>Ecdysozoa</taxon>
        <taxon>Arthropoda</taxon>
        <taxon>Hexapoda</taxon>
        <taxon>Insecta</taxon>
        <taxon>Pterygota</taxon>
        <taxon>Neoptera</taxon>
        <taxon>Paraneoptera</taxon>
        <taxon>Hemiptera</taxon>
        <taxon>Auchenorrhyncha</taxon>
        <taxon>Fulgoroidea</taxon>
        <taxon>Delphacidae</taxon>
        <taxon>Criomorphinae</taxon>
        <taxon>Laodelphax</taxon>
    </lineage>
</organism>
<dbReference type="AlphaFoldDB" id="A0A482XJ32"/>
<feature type="region of interest" description="Disordered" evidence="2">
    <location>
        <begin position="691"/>
        <end position="710"/>
    </location>
</feature>
<evidence type="ECO:0000256" key="2">
    <source>
        <dbReference type="SAM" id="MobiDB-lite"/>
    </source>
</evidence>
<accession>A0A482XJ32</accession>